<comment type="caution">
    <text evidence="2">The sequence shown here is derived from an EMBL/GenBank/DDBJ whole genome shotgun (WGS) entry which is preliminary data.</text>
</comment>
<keyword evidence="3" id="KW-1185">Reference proteome</keyword>
<dbReference type="EMBL" id="AFGF01000067">
    <property type="protein sequence ID" value="EGO64257.1"/>
    <property type="molecule type" value="Genomic_DNA"/>
</dbReference>
<evidence type="ECO:0000313" key="3">
    <source>
        <dbReference type="Proteomes" id="UP000003240"/>
    </source>
</evidence>
<gene>
    <name evidence="2" type="ORF">ALO_08872</name>
</gene>
<dbReference type="Proteomes" id="UP000003240">
    <property type="component" value="Unassembled WGS sequence"/>
</dbReference>
<evidence type="ECO:0000256" key="1">
    <source>
        <dbReference type="SAM" id="MobiDB-lite"/>
    </source>
</evidence>
<dbReference type="InterPro" id="IPR020256">
    <property type="entry name" value="Spore_coat_CotJA"/>
</dbReference>
<sequence length="117" mass="13180">MEGGYDAVNKPKKSDKWPEFTAVMKDMDHHKKHMSGMGKKTMPHPDMGMEPCLDEMSEGMHHGSMHAVTDEAHIPSPVLLAHAYVPWQCYTKAFSPQEALKKGTLFPELYGPYQPPL</sequence>
<evidence type="ECO:0000313" key="2">
    <source>
        <dbReference type="EMBL" id="EGO64257.1"/>
    </source>
</evidence>
<proteinExistence type="predicted"/>
<name>F7NI76_9FIRM</name>
<dbReference type="STRING" id="1009370.ALO_08872"/>
<dbReference type="eggNOG" id="ENOG5031TC6">
    <property type="taxonomic scope" value="Bacteria"/>
</dbReference>
<evidence type="ECO:0008006" key="4">
    <source>
        <dbReference type="Google" id="ProtNLM"/>
    </source>
</evidence>
<accession>F7NI76</accession>
<reference evidence="2 3" key="1">
    <citation type="journal article" date="2011" name="EMBO J.">
        <title>Structural diversity of bacterial flagellar motors.</title>
        <authorList>
            <person name="Chen S."/>
            <person name="Beeby M."/>
            <person name="Murphy G.E."/>
            <person name="Leadbetter J.R."/>
            <person name="Hendrixson D.R."/>
            <person name="Briegel A."/>
            <person name="Li Z."/>
            <person name="Shi J."/>
            <person name="Tocheva E.I."/>
            <person name="Muller A."/>
            <person name="Dobro M.J."/>
            <person name="Jensen G.J."/>
        </authorList>
    </citation>
    <scope>NUCLEOTIDE SEQUENCE [LARGE SCALE GENOMIC DNA]</scope>
    <source>
        <strain evidence="2 3">DSM 6540</strain>
    </source>
</reference>
<dbReference type="Pfam" id="PF11007">
    <property type="entry name" value="CotJA"/>
    <property type="match status" value="1"/>
</dbReference>
<dbReference type="AlphaFoldDB" id="F7NI76"/>
<feature type="region of interest" description="Disordered" evidence="1">
    <location>
        <begin position="29"/>
        <end position="56"/>
    </location>
</feature>
<organism evidence="2 3">
    <name type="scientific">Acetonema longum DSM 6540</name>
    <dbReference type="NCBI Taxonomy" id="1009370"/>
    <lineage>
        <taxon>Bacteria</taxon>
        <taxon>Bacillati</taxon>
        <taxon>Bacillota</taxon>
        <taxon>Negativicutes</taxon>
        <taxon>Acetonemataceae</taxon>
        <taxon>Acetonema</taxon>
    </lineage>
</organism>
<protein>
    <recommendedName>
        <fullName evidence="4">CotJA protein</fullName>
    </recommendedName>
</protein>